<dbReference type="Proteomes" id="UP001054945">
    <property type="component" value="Unassembled WGS sequence"/>
</dbReference>
<dbReference type="AlphaFoldDB" id="A0AAV4TKI6"/>
<keyword evidence="2" id="KW-1185">Reference proteome</keyword>
<name>A0AAV4TKI6_CAEEX</name>
<dbReference type="EMBL" id="BPLR01011520">
    <property type="protein sequence ID" value="GIY47068.1"/>
    <property type="molecule type" value="Genomic_DNA"/>
</dbReference>
<sequence>MNRRALANETNVGNLSFFVGLCRTSSSKEAASKPHKDIIIYCRFHFHGDKFLHETLDTLNNLMLCKRYYFTAPPFSLAADDLKRK</sequence>
<organism evidence="1 2">
    <name type="scientific">Caerostris extrusa</name>
    <name type="common">Bark spider</name>
    <name type="synonym">Caerostris bankana</name>
    <dbReference type="NCBI Taxonomy" id="172846"/>
    <lineage>
        <taxon>Eukaryota</taxon>
        <taxon>Metazoa</taxon>
        <taxon>Ecdysozoa</taxon>
        <taxon>Arthropoda</taxon>
        <taxon>Chelicerata</taxon>
        <taxon>Arachnida</taxon>
        <taxon>Araneae</taxon>
        <taxon>Araneomorphae</taxon>
        <taxon>Entelegynae</taxon>
        <taxon>Araneoidea</taxon>
        <taxon>Araneidae</taxon>
        <taxon>Caerostris</taxon>
    </lineage>
</organism>
<accession>A0AAV4TKI6</accession>
<evidence type="ECO:0000313" key="1">
    <source>
        <dbReference type="EMBL" id="GIY47068.1"/>
    </source>
</evidence>
<evidence type="ECO:0000313" key="2">
    <source>
        <dbReference type="Proteomes" id="UP001054945"/>
    </source>
</evidence>
<gene>
    <name evidence="1" type="ORF">CEXT_750501</name>
</gene>
<proteinExistence type="predicted"/>
<protein>
    <submittedName>
        <fullName evidence="1">Uncharacterized protein</fullName>
    </submittedName>
</protein>
<comment type="caution">
    <text evidence="1">The sequence shown here is derived from an EMBL/GenBank/DDBJ whole genome shotgun (WGS) entry which is preliminary data.</text>
</comment>
<reference evidence="1 2" key="1">
    <citation type="submission" date="2021-06" db="EMBL/GenBank/DDBJ databases">
        <title>Caerostris extrusa draft genome.</title>
        <authorList>
            <person name="Kono N."/>
            <person name="Arakawa K."/>
        </authorList>
    </citation>
    <scope>NUCLEOTIDE SEQUENCE [LARGE SCALE GENOMIC DNA]</scope>
</reference>